<dbReference type="InterPro" id="IPR013762">
    <property type="entry name" value="Integrase-like_cat_sf"/>
</dbReference>
<dbReference type="GO" id="GO:0006310">
    <property type="term" value="P:DNA recombination"/>
    <property type="evidence" value="ECO:0007669"/>
    <property type="project" value="UniProtKB-KW"/>
</dbReference>
<dbReference type="EMBL" id="DADUEU010000031">
    <property type="protein sequence ID" value="HBB1575078.1"/>
    <property type="molecule type" value="Genomic_DNA"/>
</dbReference>
<dbReference type="InterPro" id="IPR053876">
    <property type="entry name" value="Phage_int_M"/>
</dbReference>
<evidence type="ECO:0000259" key="6">
    <source>
        <dbReference type="PROSITE" id="PS51898"/>
    </source>
</evidence>
<dbReference type="InterPro" id="IPR050808">
    <property type="entry name" value="Phage_Integrase"/>
</dbReference>
<dbReference type="GO" id="GO:0003677">
    <property type="term" value="F:DNA binding"/>
    <property type="evidence" value="ECO:0007669"/>
    <property type="project" value="UniProtKB-UniRule"/>
</dbReference>
<evidence type="ECO:0000256" key="1">
    <source>
        <dbReference type="ARBA" id="ARBA00008857"/>
    </source>
</evidence>
<organism evidence="8">
    <name type="scientific">Escherichia coli</name>
    <dbReference type="NCBI Taxonomy" id="562"/>
    <lineage>
        <taxon>Bacteria</taxon>
        <taxon>Pseudomonadati</taxon>
        <taxon>Pseudomonadota</taxon>
        <taxon>Gammaproteobacteria</taxon>
        <taxon>Enterobacterales</taxon>
        <taxon>Enterobacteriaceae</taxon>
        <taxon>Escherichia</taxon>
    </lineage>
</organism>
<evidence type="ECO:0000313" key="8">
    <source>
        <dbReference type="EMBL" id="HBB1575078.1"/>
    </source>
</evidence>
<evidence type="ECO:0000256" key="4">
    <source>
        <dbReference type="ARBA" id="ARBA00023172"/>
    </source>
</evidence>
<reference evidence="8" key="1">
    <citation type="journal article" date="2018" name="Genome Biol.">
        <title>SKESA: strategic k-mer extension for scrupulous assemblies.</title>
        <authorList>
            <person name="Souvorov A."/>
            <person name="Agarwala R."/>
            <person name="Lipman D.J."/>
        </authorList>
    </citation>
    <scope>NUCLEOTIDE SEQUENCE</scope>
    <source>
        <strain evidence="8">Escherichia coli</strain>
    </source>
</reference>
<dbReference type="GO" id="GO:0015074">
    <property type="term" value="P:DNA integration"/>
    <property type="evidence" value="ECO:0007669"/>
    <property type="project" value="UniProtKB-KW"/>
</dbReference>
<gene>
    <name evidence="8" type="ORF">J0541_004064</name>
</gene>
<sequence>MALTARQVETARPKEKDYKLSDERGLYLLVKTTGARYWRLKYRIAGKEKKLALGVYPDVSLAEARIKRDDARKIISEGGDPGEKKRKEKLTQKISATNTFHALATEWHQHKSLSWSESYARSVLEALDKDIFPYLGKRSVTDILPLEMLEILEILRRIEKRGSLEKLRKVRQYCNQIFRYAIATGRATVNPASELTSTLAAPKAAHFPHLRADELPVFLRKLAEYHGSPVTRMATNLLLLTGLRTIELRSAEWSEIDFDNALWTIPESRMKMRRKHVVPLSRQTTDILLQLKTFSGQYRLVFPGRCDINKPMSEASINMVLKRIGYDGRATGHGFRHTMSTILHEQGFNSAWIEMQLAHVDKNAIRGTYNHAQYLDGRREMMQWYADYIDSLSRQESQG</sequence>
<dbReference type="SUPFAM" id="SSF56349">
    <property type="entry name" value="DNA breaking-rejoining enzymes"/>
    <property type="match status" value="1"/>
</dbReference>
<proteinExistence type="inferred from homology"/>
<dbReference type="InterPro" id="IPR002104">
    <property type="entry name" value="Integrase_catalytic"/>
</dbReference>
<reference evidence="8" key="2">
    <citation type="submission" date="2021-03" db="EMBL/GenBank/DDBJ databases">
        <authorList>
            <consortium name="NCBI Pathogen Detection Project"/>
        </authorList>
    </citation>
    <scope>NUCLEOTIDE SEQUENCE</scope>
    <source>
        <strain evidence="8">Escherichia coli</strain>
    </source>
</reference>
<dbReference type="InterPro" id="IPR011010">
    <property type="entry name" value="DNA_brk_join_enz"/>
</dbReference>
<feature type="domain" description="Core-binding (CB)" evidence="7">
    <location>
        <begin position="98"/>
        <end position="182"/>
    </location>
</feature>
<dbReference type="Pfam" id="PF00589">
    <property type="entry name" value="Phage_integrase"/>
    <property type="match status" value="1"/>
</dbReference>
<dbReference type="AlphaFoldDB" id="A0A8H9T7I3"/>
<accession>A0A8H9T7I3</accession>
<comment type="caution">
    <text evidence="8">The sequence shown here is derived from an EMBL/GenBank/DDBJ whole genome shotgun (WGS) entry which is preliminary data.</text>
</comment>
<evidence type="ECO:0000256" key="5">
    <source>
        <dbReference type="PROSITE-ProRule" id="PRU01248"/>
    </source>
</evidence>
<dbReference type="Gene3D" id="1.10.443.10">
    <property type="entry name" value="Intergrase catalytic core"/>
    <property type="match status" value="1"/>
</dbReference>
<dbReference type="PROSITE" id="PS51900">
    <property type="entry name" value="CB"/>
    <property type="match status" value="1"/>
</dbReference>
<dbReference type="InterPro" id="IPR038488">
    <property type="entry name" value="Integrase_DNA-bd_sf"/>
</dbReference>
<dbReference type="Gene3D" id="3.30.160.390">
    <property type="entry name" value="Integrase, DNA-binding domain"/>
    <property type="match status" value="1"/>
</dbReference>
<name>A0A8H9T7I3_ECOLX</name>
<keyword evidence="2" id="KW-0229">DNA integration</keyword>
<evidence type="ECO:0000256" key="2">
    <source>
        <dbReference type="ARBA" id="ARBA00022908"/>
    </source>
</evidence>
<evidence type="ECO:0000259" key="7">
    <source>
        <dbReference type="PROSITE" id="PS51900"/>
    </source>
</evidence>
<dbReference type="PROSITE" id="PS51898">
    <property type="entry name" value="TYR_RECOMBINASE"/>
    <property type="match status" value="1"/>
</dbReference>
<dbReference type="Pfam" id="PF22022">
    <property type="entry name" value="Phage_int_M"/>
    <property type="match status" value="1"/>
</dbReference>
<feature type="domain" description="Tyr recombinase" evidence="6">
    <location>
        <begin position="205"/>
        <end position="382"/>
    </location>
</feature>
<dbReference type="PANTHER" id="PTHR30629">
    <property type="entry name" value="PROPHAGE INTEGRASE"/>
    <property type="match status" value="1"/>
</dbReference>
<dbReference type="Gene3D" id="1.10.150.130">
    <property type="match status" value="1"/>
</dbReference>
<dbReference type="PANTHER" id="PTHR30629:SF2">
    <property type="entry name" value="PROPHAGE INTEGRASE INTS-RELATED"/>
    <property type="match status" value="1"/>
</dbReference>
<dbReference type="InterPro" id="IPR025166">
    <property type="entry name" value="Integrase_DNA_bind_dom"/>
</dbReference>
<keyword evidence="4" id="KW-0233">DNA recombination</keyword>
<protein>
    <submittedName>
        <fullName evidence="8">Tyrosine-type recombinase/integrase</fullName>
    </submittedName>
</protein>
<dbReference type="Pfam" id="PF13356">
    <property type="entry name" value="Arm-DNA-bind_3"/>
    <property type="match status" value="1"/>
</dbReference>
<dbReference type="Proteomes" id="UP000870292">
    <property type="component" value="Unassembled WGS sequence"/>
</dbReference>
<evidence type="ECO:0000256" key="3">
    <source>
        <dbReference type="ARBA" id="ARBA00023125"/>
    </source>
</evidence>
<dbReference type="CDD" id="cd00801">
    <property type="entry name" value="INT_P4_C"/>
    <property type="match status" value="1"/>
</dbReference>
<comment type="similarity">
    <text evidence="1">Belongs to the 'phage' integrase family.</text>
</comment>
<keyword evidence="3 5" id="KW-0238">DNA-binding</keyword>
<dbReference type="InterPro" id="IPR044068">
    <property type="entry name" value="CB"/>
</dbReference>
<dbReference type="InterPro" id="IPR010998">
    <property type="entry name" value="Integrase_recombinase_N"/>
</dbReference>